<protein>
    <submittedName>
        <fullName evidence="2">Uncharacterized protein</fullName>
    </submittedName>
</protein>
<feature type="compositionally biased region" description="Polar residues" evidence="1">
    <location>
        <begin position="55"/>
        <end position="70"/>
    </location>
</feature>
<evidence type="ECO:0000256" key="1">
    <source>
        <dbReference type="SAM" id="MobiDB-lite"/>
    </source>
</evidence>
<comment type="caution">
    <text evidence="2">The sequence shown here is derived from an EMBL/GenBank/DDBJ whole genome shotgun (WGS) entry which is preliminary data.</text>
</comment>
<evidence type="ECO:0000313" key="2">
    <source>
        <dbReference type="EMBL" id="KAG8060645.1"/>
    </source>
</evidence>
<dbReference type="AlphaFoldDB" id="A0A8J5VCH5"/>
<dbReference type="OrthoDB" id="18996at2759"/>
<dbReference type="EMBL" id="JAAALK010000287">
    <property type="protein sequence ID" value="KAG8060645.1"/>
    <property type="molecule type" value="Genomic_DNA"/>
</dbReference>
<organism evidence="2 3">
    <name type="scientific">Zizania palustris</name>
    <name type="common">Northern wild rice</name>
    <dbReference type="NCBI Taxonomy" id="103762"/>
    <lineage>
        <taxon>Eukaryota</taxon>
        <taxon>Viridiplantae</taxon>
        <taxon>Streptophyta</taxon>
        <taxon>Embryophyta</taxon>
        <taxon>Tracheophyta</taxon>
        <taxon>Spermatophyta</taxon>
        <taxon>Magnoliopsida</taxon>
        <taxon>Liliopsida</taxon>
        <taxon>Poales</taxon>
        <taxon>Poaceae</taxon>
        <taxon>BOP clade</taxon>
        <taxon>Oryzoideae</taxon>
        <taxon>Oryzeae</taxon>
        <taxon>Zizaniinae</taxon>
        <taxon>Zizania</taxon>
    </lineage>
</organism>
<dbReference type="GO" id="GO:0005737">
    <property type="term" value="C:cytoplasm"/>
    <property type="evidence" value="ECO:0007669"/>
    <property type="project" value="TreeGrafter"/>
</dbReference>
<sequence length="117" mass="12878">MFNSYAALRPYHAHLDDIYKDFTYYKFRVPVAGAIILDDTYERVTTLLPAAENGGRSSSDSEMGNGSCAATGNLLERRQDFRRDDGCTARGERPGLGLHGMGRERDGSNRGEGITSI</sequence>
<gene>
    <name evidence="2" type="ORF">GUJ93_ZPchr0002g23009</name>
</gene>
<keyword evidence="3" id="KW-1185">Reference proteome</keyword>
<feature type="region of interest" description="Disordered" evidence="1">
    <location>
        <begin position="51"/>
        <end position="117"/>
    </location>
</feature>
<proteinExistence type="predicted"/>
<feature type="compositionally biased region" description="Basic and acidic residues" evidence="1">
    <location>
        <begin position="75"/>
        <end position="93"/>
    </location>
</feature>
<dbReference type="Proteomes" id="UP000729402">
    <property type="component" value="Unassembled WGS sequence"/>
</dbReference>
<dbReference type="PANTHER" id="PTHR23114">
    <property type="entry name" value="M7GPPPN-MRNA HYDROLASE"/>
    <property type="match status" value="1"/>
</dbReference>
<evidence type="ECO:0000313" key="3">
    <source>
        <dbReference type="Proteomes" id="UP000729402"/>
    </source>
</evidence>
<reference evidence="2" key="2">
    <citation type="submission" date="2021-02" db="EMBL/GenBank/DDBJ databases">
        <authorList>
            <person name="Kimball J.A."/>
            <person name="Haas M.W."/>
            <person name="Macchietto M."/>
            <person name="Kono T."/>
            <person name="Duquette J."/>
            <person name="Shao M."/>
        </authorList>
    </citation>
    <scope>NUCLEOTIDE SEQUENCE</scope>
    <source>
        <tissue evidence="2">Fresh leaf tissue</tissue>
    </source>
</reference>
<dbReference type="PANTHER" id="PTHR23114:SF17">
    <property type="entry name" value="M7GPPPN-MRNA HYDROLASE"/>
    <property type="match status" value="1"/>
</dbReference>
<reference evidence="2" key="1">
    <citation type="journal article" date="2021" name="bioRxiv">
        <title>Whole Genome Assembly and Annotation of Northern Wild Rice, Zizania palustris L., Supports a Whole Genome Duplication in the Zizania Genus.</title>
        <authorList>
            <person name="Haas M."/>
            <person name="Kono T."/>
            <person name="Macchietto M."/>
            <person name="Millas R."/>
            <person name="McGilp L."/>
            <person name="Shao M."/>
            <person name="Duquette J."/>
            <person name="Hirsch C.N."/>
            <person name="Kimball J."/>
        </authorList>
    </citation>
    <scope>NUCLEOTIDE SEQUENCE</scope>
    <source>
        <tissue evidence="2">Fresh leaf tissue</tissue>
    </source>
</reference>
<accession>A0A8J5VCH5</accession>
<name>A0A8J5VCH5_ZIZPA</name>
<dbReference type="GO" id="GO:0000290">
    <property type="term" value="P:deadenylation-dependent decapping of nuclear-transcribed mRNA"/>
    <property type="evidence" value="ECO:0007669"/>
    <property type="project" value="TreeGrafter"/>
</dbReference>